<dbReference type="AlphaFoldDB" id="A0AAE0FBC1"/>
<feature type="compositionally biased region" description="Low complexity" evidence="1">
    <location>
        <begin position="78"/>
        <end position="88"/>
    </location>
</feature>
<evidence type="ECO:0000256" key="1">
    <source>
        <dbReference type="SAM" id="MobiDB-lite"/>
    </source>
</evidence>
<sequence>MGPNPDEKEAARWEEDYYSSSGRLMLGIVPGSRLSHLCAHGCELHVPELAPMDRAWENAIEETDYATQDGHGGGTQGSAGTQQGQSGQASGGAGEAGGTSQGALSHHLSVQDILAEGEDLLLPGPERGTWSRAGSHQGRRCAWPRKGWSTCWGQAGGWLSFLRGLLARGGLVGRVLSKVWVEGWWVDFSDDHLQQVAQQHTVSHQLPSPRGEVAAVPELTVMSSCLEGDHRSGGRGEPTLKAPLQCAGGAVAEALRWPSEA</sequence>
<gene>
    <name evidence="2" type="ORF">CYMTET_34305</name>
</gene>
<accession>A0AAE0FBC1</accession>
<proteinExistence type="predicted"/>
<dbReference type="EMBL" id="LGRX02021534">
    <property type="protein sequence ID" value="KAK3256567.1"/>
    <property type="molecule type" value="Genomic_DNA"/>
</dbReference>
<feature type="region of interest" description="Disordered" evidence="1">
    <location>
        <begin position="66"/>
        <end position="102"/>
    </location>
</feature>
<dbReference type="Proteomes" id="UP001190700">
    <property type="component" value="Unassembled WGS sequence"/>
</dbReference>
<evidence type="ECO:0000313" key="3">
    <source>
        <dbReference type="Proteomes" id="UP001190700"/>
    </source>
</evidence>
<comment type="caution">
    <text evidence="2">The sequence shown here is derived from an EMBL/GenBank/DDBJ whole genome shotgun (WGS) entry which is preliminary data.</text>
</comment>
<feature type="compositionally biased region" description="Gly residues" evidence="1">
    <location>
        <begin position="89"/>
        <end position="100"/>
    </location>
</feature>
<protein>
    <submittedName>
        <fullName evidence="2">Uncharacterized protein</fullName>
    </submittedName>
</protein>
<name>A0AAE0FBC1_9CHLO</name>
<evidence type="ECO:0000313" key="2">
    <source>
        <dbReference type="EMBL" id="KAK3256567.1"/>
    </source>
</evidence>
<organism evidence="2 3">
    <name type="scientific">Cymbomonas tetramitiformis</name>
    <dbReference type="NCBI Taxonomy" id="36881"/>
    <lineage>
        <taxon>Eukaryota</taxon>
        <taxon>Viridiplantae</taxon>
        <taxon>Chlorophyta</taxon>
        <taxon>Pyramimonadophyceae</taxon>
        <taxon>Pyramimonadales</taxon>
        <taxon>Pyramimonadaceae</taxon>
        <taxon>Cymbomonas</taxon>
    </lineage>
</organism>
<reference evidence="2 3" key="1">
    <citation type="journal article" date="2015" name="Genome Biol. Evol.">
        <title>Comparative Genomics of a Bacterivorous Green Alga Reveals Evolutionary Causalities and Consequences of Phago-Mixotrophic Mode of Nutrition.</title>
        <authorList>
            <person name="Burns J.A."/>
            <person name="Paasch A."/>
            <person name="Narechania A."/>
            <person name="Kim E."/>
        </authorList>
    </citation>
    <scope>NUCLEOTIDE SEQUENCE [LARGE SCALE GENOMIC DNA]</scope>
    <source>
        <strain evidence="2 3">PLY_AMNH</strain>
    </source>
</reference>
<keyword evidence="3" id="KW-1185">Reference proteome</keyword>